<comment type="caution">
    <text evidence="2">The sequence shown here is derived from an EMBL/GenBank/DDBJ whole genome shotgun (WGS) entry which is preliminary data.</text>
</comment>
<organism evidence="2 3">
    <name type="scientific">Acrasis kona</name>
    <dbReference type="NCBI Taxonomy" id="1008807"/>
    <lineage>
        <taxon>Eukaryota</taxon>
        <taxon>Discoba</taxon>
        <taxon>Heterolobosea</taxon>
        <taxon>Tetramitia</taxon>
        <taxon>Eutetramitia</taxon>
        <taxon>Acrasidae</taxon>
        <taxon>Acrasis</taxon>
    </lineage>
</organism>
<protein>
    <submittedName>
        <fullName evidence="2">Uncharacterized protein</fullName>
    </submittedName>
</protein>
<dbReference type="Proteomes" id="UP001431209">
    <property type="component" value="Unassembled WGS sequence"/>
</dbReference>
<accession>A0AAW2ZDF0</accession>
<keyword evidence="1" id="KW-0732">Signal</keyword>
<dbReference type="EMBL" id="JAOPGA020001336">
    <property type="protein sequence ID" value="KAL0487347.1"/>
    <property type="molecule type" value="Genomic_DNA"/>
</dbReference>
<proteinExistence type="predicted"/>
<evidence type="ECO:0000313" key="3">
    <source>
        <dbReference type="Proteomes" id="UP001431209"/>
    </source>
</evidence>
<name>A0AAW2ZDF0_9EUKA</name>
<sequence length="255" mass="29639">MLLSTSPMGTLLLFLASSAQLLSEPSRTLRNEGVSGHWDRSLLTKDVIERYGPHKITYAKYVQLREFYTFGRTHLNHFKVKVTKDGRVMTFPPKDGPFKTYGERRQRRVFLSIDYQYLPPLDQISDKLKVRLKEFKNFKKNKGGVDGFVTFMDRGWFPSSSRKELRHAGQLIFTFCNVSKIREGGEVQSREDKANLIMELLRMCPRLLGALDESYKENKDKFKYAPTQHPIYGAMYDQVKEVLSKELKQLPISNE</sequence>
<evidence type="ECO:0000313" key="2">
    <source>
        <dbReference type="EMBL" id="KAL0487347.1"/>
    </source>
</evidence>
<feature type="chain" id="PRO_5043733153" evidence="1">
    <location>
        <begin position="24"/>
        <end position="255"/>
    </location>
</feature>
<gene>
    <name evidence="2" type="ORF">AKO1_000792</name>
</gene>
<keyword evidence="3" id="KW-1185">Reference proteome</keyword>
<evidence type="ECO:0000256" key="1">
    <source>
        <dbReference type="SAM" id="SignalP"/>
    </source>
</evidence>
<dbReference type="AlphaFoldDB" id="A0AAW2ZDF0"/>
<feature type="signal peptide" evidence="1">
    <location>
        <begin position="1"/>
        <end position="23"/>
    </location>
</feature>
<reference evidence="2 3" key="1">
    <citation type="submission" date="2024-03" db="EMBL/GenBank/DDBJ databases">
        <title>The Acrasis kona genome and developmental transcriptomes reveal deep origins of eukaryotic multicellular pathways.</title>
        <authorList>
            <person name="Sheikh S."/>
            <person name="Fu C.-J."/>
            <person name="Brown M.W."/>
            <person name="Baldauf S.L."/>
        </authorList>
    </citation>
    <scope>NUCLEOTIDE SEQUENCE [LARGE SCALE GENOMIC DNA]</scope>
    <source>
        <strain evidence="2 3">ATCC MYA-3509</strain>
    </source>
</reference>